<dbReference type="SUPFAM" id="SSF50998">
    <property type="entry name" value="Quinoprotein alcohol dehydrogenase-like"/>
    <property type="match status" value="1"/>
</dbReference>
<dbReference type="InterPro" id="IPR018391">
    <property type="entry name" value="PQQ_b-propeller_rpt"/>
</dbReference>
<evidence type="ECO:0000313" key="3">
    <source>
        <dbReference type="Proteomes" id="UP001058003"/>
    </source>
</evidence>
<evidence type="ECO:0000259" key="1">
    <source>
        <dbReference type="Pfam" id="PF13360"/>
    </source>
</evidence>
<dbReference type="SMART" id="SM00564">
    <property type="entry name" value="PQQ"/>
    <property type="match status" value="4"/>
</dbReference>
<dbReference type="AlphaFoldDB" id="A0A9Q9ILB2"/>
<dbReference type="KEGG" id="daur:Daura_01420"/>
<proteinExistence type="predicted"/>
<dbReference type="InterPro" id="IPR002372">
    <property type="entry name" value="PQQ_rpt_dom"/>
</dbReference>
<dbReference type="Gene3D" id="2.130.10.10">
    <property type="entry name" value="YVTN repeat-like/Quinoprotein amine dehydrogenase"/>
    <property type="match status" value="1"/>
</dbReference>
<sequence length="449" mass="49154">MRPRNWPRSVRRVLTALFAIVVIGAMGVTAYRTLKPAETVSRANKPVPSPEPIKSIQYAELPSAPLIVEGRLRVYTEQRRVFADTPVTAQREMTPHWAYRRWPAEVVSIVAVEKPASGVGLSVVVTKWSDGEIVALDAEKGDIVWQVRIDPADGETFKGRRTGAKTMYGPEDLFVTTSALDRQQVVIATGKDVVQAIDPADGKIRWTHSFAATPGCHAVDWTGLDAYYVKDTCAKPATLEVYDAGTGTLLTTWRPPGASIGPDNVTNWFLEPTSCQLGRSGCALFKAAPTGDVVSYADAASGVGSITPTYWSLGADHIVKPEPVPDKDKVVVVGDTLAEQVVGGYIWAFSRTTGQRLWMSEVSGTLIGADQRNVYLINRDYQLLVLNMVTGAVTSSTELRIRPEDRFVYSELYLHGGYLVIERLHTTNASEIDDKYYFSMNTVVLVGIG</sequence>
<accession>A0A9Q9ILB2</accession>
<protein>
    <submittedName>
        <fullName evidence="2">PQQ-binding-like beta-propeller repeat protein</fullName>
    </submittedName>
</protein>
<dbReference type="Proteomes" id="UP001058003">
    <property type="component" value="Chromosome"/>
</dbReference>
<dbReference type="PANTHER" id="PTHR34512:SF30">
    <property type="entry name" value="OUTER MEMBRANE PROTEIN ASSEMBLY FACTOR BAMB"/>
    <property type="match status" value="1"/>
</dbReference>
<dbReference type="RefSeq" id="WP_162189876.1">
    <property type="nucleotide sequence ID" value="NZ_CP073767.1"/>
</dbReference>
<gene>
    <name evidence="2" type="ORF">Daura_01420</name>
</gene>
<dbReference type="EMBL" id="CP073767">
    <property type="protein sequence ID" value="UWZ54975.1"/>
    <property type="molecule type" value="Genomic_DNA"/>
</dbReference>
<dbReference type="InterPro" id="IPR011047">
    <property type="entry name" value="Quinoprotein_ADH-like_sf"/>
</dbReference>
<dbReference type="PANTHER" id="PTHR34512">
    <property type="entry name" value="CELL SURFACE PROTEIN"/>
    <property type="match status" value="1"/>
</dbReference>
<dbReference type="InterPro" id="IPR015943">
    <property type="entry name" value="WD40/YVTN_repeat-like_dom_sf"/>
</dbReference>
<name>A0A9Q9ILB2_9ACTN</name>
<evidence type="ECO:0000313" key="2">
    <source>
        <dbReference type="EMBL" id="UWZ54975.1"/>
    </source>
</evidence>
<keyword evidence="3" id="KW-1185">Reference proteome</keyword>
<organism evidence="2 3">
    <name type="scientific">Dactylosporangium aurantiacum</name>
    <dbReference type="NCBI Taxonomy" id="35754"/>
    <lineage>
        <taxon>Bacteria</taxon>
        <taxon>Bacillati</taxon>
        <taxon>Actinomycetota</taxon>
        <taxon>Actinomycetes</taxon>
        <taxon>Micromonosporales</taxon>
        <taxon>Micromonosporaceae</taxon>
        <taxon>Dactylosporangium</taxon>
    </lineage>
</organism>
<feature type="domain" description="Pyrrolo-quinoline quinone repeat" evidence="1">
    <location>
        <begin position="130"/>
        <end position="249"/>
    </location>
</feature>
<reference evidence="2" key="1">
    <citation type="submission" date="2021-04" db="EMBL/GenBank/DDBJ databases">
        <title>Dactylosporangium aurantiacum NRRL B-8018 full assembly.</title>
        <authorList>
            <person name="Hartkoorn R.C."/>
            <person name="Beaudoing E."/>
            <person name="Hot D."/>
        </authorList>
    </citation>
    <scope>NUCLEOTIDE SEQUENCE</scope>
    <source>
        <strain evidence="2">NRRL B-8018</strain>
    </source>
</reference>
<dbReference type="Pfam" id="PF13360">
    <property type="entry name" value="PQQ_2"/>
    <property type="match status" value="1"/>
</dbReference>